<dbReference type="InterPro" id="IPR028082">
    <property type="entry name" value="Peripla_BP_I"/>
</dbReference>
<dbReference type="CDD" id="cd01392">
    <property type="entry name" value="HTH_LacI"/>
    <property type="match status" value="1"/>
</dbReference>
<dbReference type="Proteomes" id="UP001232493">
    <property type="component" value="Chromosome"/>
</dbReference>
<protein>
    <submittedName>
        <fullName evidence="6">LacI family DNA-binding transcriptional regulator</fullName>
    </submittedName>
</protein>
<keyword evidence="7" id="KW-1185">Reference proteome</keyword>
<proteinExistence type="predicted"/>
<dbReference type="Pfam" id="PF13377">
    <property type="entry name" value="Peripla_BP_3"/>
    <property type="match status" value="1"/>
</dbReference>
<dbReference type="PANTHER" id="PTHR30146:SF24">
    <property type="entry name" value="XYLOSE OPERON REGULATORY PROTEIN"/>
    <property type="match status" value="1"/>
</dbReference>
<evidence type="ECO:0000256" key="1">
    <source>
        <dbReference type="ARBA" id="ARBA00023015"/>
    </source>
</evidence>
<sequence length="330" mass="37583">MATLREISKKIGISIATISRVINGAENVSEETRKKVLKALQEYHYQPPQVARKKLHYLVGIIVPNLLGNHYNMISESIELELSKHGYDSFVTSTHLLLNKEIEILEQFFSRRVDGIIICTTKNDDKHIEKLIRSAIPVVAVDRNDSDINVDTVGIDNYHSAYIAMKYLYNKGHRDILFVSGEREVYSAKVREKAVIDFSKKYEVNLKILEGDFQFEGGYSSIKKYLEKNGKDFSAIFFINDQSALGGTRAIYEAGYSIPDDISIIGFDNDKYSKYLYPPLTTVHQPRKEMGENAAKLLVERIEGNGSKVKRKIILPTEIIERNSVKEVKK</sequence>
<evidence type="ECO:0000256" key="2">
    <source>
        <dbReference type="ARBA" id="ARBA00023125"/>
    </source>
</evidence>
<evidence type="ECO:0000259" key="4">
    <source>
        <dbReference type="PROSITE" id="PS50932"/>
    </source>
</evidence>
<keyword evidence="1" id="KW-0805">Transcription regulation</keyword>
<dbReference type="InterPro" id="IPR001387">
    <property type="entry name" value="Cro/C1-type_HTH"/>
</dbReference>
<evidence type="ECO:0000313" key="7">
    <source>
        <dbReference type="Proteomes" id="UP001232493"/>
    </source>
</evidence>
<evidence type="ECO:0000313" key="6">
    <source>
        <dbReference type="EMBL" id="WGS64802.1"/>
    </source>
</evidence>
<dbReference type="SMART" id="SM00354">
    <property type="entry name" value="HTH_LACI"/>
    <property type="match status" value="1"/>
</dbReference>
<feature type="domain" description="HTH cro/C1-type" evidence="5">
    <location>
        <begin position="3"/>
        <end position="46"/>
    </location>
</feature>
<name>A0ABY8PQA2_9BACT</name>
<dbReference type="SUPFAM" id="SSF53822">
    <property type="entry name" value="Periplasmic binding protein-like I"/>
    <property type="match status" value="1"/>
</dbReference>
<keyword evidence="3" id="KW-0804">Transcription</keyword>
<dbReference type="EMBL" id="CP069362">
    <property type="protein sequence ID" value="WGS64802.1"/>
    <property type="molecule type" value="Genomic_DNA"/>
</dbReference>
<reference evidence="6 7" key="1">
    <citation type="submission" date="2021-02" db="EMBL/GenBank/DDBJ databases">
        <title>Characterization of Marinitoga sp. nov. str. BP5-C20A.</title>
        <authorList>
            <person name="Erauso G."/>
            <person name="Postec A."/>
        </authorList>
    </citation>
    <scope>NUCLEOTIDE SEQUENCE [LARGE SCALE GENOMIC DNA]</scope>
    <source>
        <strain evidence="6 7">BP5-C20A</strain>
    </source>
</reference>
<accession>A0ABY8PQA2</accession>
<evidence type="ECO:0000256" key="3">
    <source>
        <dbReference type="ARBA" id="ARBA00023163"/>
    </source>
</evidence>
<dbReference type="SUPFAM" id="SSF47413">
    <property type="entry name" value="lambda repressor-like DNA-binding domains"/>
    <property type="match status" value="1"/>
</dbReference>
<dbReference type="InterPro" id="IPR000843">
    <property type="entry name" value="HTH_LacI"/>
</dbReference>
<dbReference type="PANTHER" id="PTHR30146">
    <property type="entry name" value="LACI-RELATED TRANSCRIPTIONAL REPRESSOR"/>
    <property type="match status" value="1"/>
</dbReference>
<dbReference type="Gene3D" id="3.40.50.2300">
    <property type="match status" value="2"/>
</dbReference>
<evidence type="ECO:0000259" key="5">
    <source>
        <dbReference type="PROSITE" id="PS50943"/>
    </source>
</evidence>
<keyword evidence="2 6" id="KW-0238">DNA-binding</keyword>
<feature type="domain" description="HTH lacI-type" evidence="4">
    <location>
        <begin position="2"/>
        <end position="56"/>
    </location>
</feature>
<dbReference type="RefSeq" id="WP_280998726.1">
    <property type="nucleotide sequence ID" value="NZ_CP069362.1"/>
</dbReference>
<dbReference type="Pfam" id="PF00356">
    <property type="entry name" value="LacI"/>
    <property type="match status" value="1"/>
</dbReference>
<organism evidence="6 7">
    <name type="scientific">Marinitoga aeolica</name>
    <dbReference type="NCBI Taxonomy" id="2809031"/>
    <lineage>
        <taxon>Bacteria</taxon>
        <taxon>Thermotogati</taxon>
        <taxon>Thermotogota</taxon>
        <taxon>Thermotogae</taxon>
        <taxon>Petrotogales</taxon>
        <taxon>Petrotogaceae</taxon>
        <taxon>Marinitoga</taxon>
    </lineage>
</organism>
<dbReference type="GO" id="GO:0003677">
    <property type="term" value="F:DNA binding"/>
    <property type="evidence" value="ECO:0007669"/>
    <property type="project" value="UniProtKB-KW"/>
</dbReference>
<gene>
    <name evidence="6" type="ORF">JRV97_10665</name>
</gene>
<dbReference type="PROSITE" id="PS50943">
    <property type="entry name" value="HTH_CROC1"/>
    <property type="match status" value="1"/>
</dbReference>
<dbReference type="InterPro" id="IPR046335">
    <property type="entry name" value="LacI/GalR-like_sensor"/>
</dbReference>
<dbReference type="InterPro" id="IPR010982">
    <property type="entry name" value="Lambda_DNA-bd_dom_sf"/>
</dbReference>
<dbReference type="Gene3D" id="1.10.260.40">
    <property type="entry name" value="lambda repressor-like DNA-binding domains"/>
    <property type="match status" value="1"/>
</dbReference>
<dbReference type="PROSITE" id="PS50932">
    <property type="entry name" value="HTH_LACI_2"/>
    <property type="match status" value="1"/>
</dbReference>